<keyword evidence="2" id="KW-1003">Cell membrane</keyword>
<keyword evidence="8" id="KW-1185">Reference proteome</keyword>
<dbReference type="STRING" id="572480.Arnit_2597"/>
<dbReference type="GO" id="GO:0005886">
    <property type="term" value="C:plasma membrane"/>
    <property type="evidence" value="ECO:0007669"/>
    <property type="project" value="UniProtKB-SubCell"/>
</dbReference>
<dbReference type="RefSeq" id="WP_013136390.1">
    <property type="nucleotide sequence ID" value="NC_014166.1"/>
</dbReference>
<feature type="transmembrane region" description="Helical" evidence="6">
    <location>
        <begin position="184"/>
        <end position="206"/>
    </location>
</feature>
<evidence type="ECO:0000256" key="3">
    <source>
        <dbReference type="ARBA" id="ARBA00022692"/>
    </source>
</evidence>
<keyword evidence="3 6" id="KW-0812">Transmembrane</keyword>
<dbReference type="KEGG" id="ant:Arnit_2597"/>
<feature type="transmembrane region" description="Helical" evidence="6">
    <location>
        <begin position="41"/>
        <end position="66"/>
    </location>
</feature>
<evidence type="ECO:0000256" key="2">
    <source>
        <dbReference type="ARBA" id="ARBA00022475"/>
    </source>
</evidence>
<dbReference type="Pfam" id="PF01810">
    <property type="entry name" value="LysE"/>
    <property type="match status" value="1"/>
</dbReference>
<sequence length="209" mass="23085">MYGITDLYLFIIAGLLLNITPGSDMLYILTNSFQKGLKAGIIATFGISTGCLFHVLLAVLGLSTLLQNSPTAFLIVKYLGSIYLIYLGLMMLIKKDKKLEIKEKLDKKSIKETFIKGVLINALNPKIAIFFVTFLPQFVDVNSETKSLALLSLGLIFIIFGTIVNIIIAYFAIKGSSKLSLNKFFGKFIKKIVGVLFISFGIKLALEKI</sequence>
<dbReference type="Proteomes" id="UP000000939">
    <property type="component" value="Chromosome"/>
</dbReference>
<evidence type="ECO:0000256" key="1">
    <source>
        <dbReference type="ARBA" id="ARBA00004651"/>
    </source>
</evidence>
<dbReference type="PANTHER" id="PTHR30086:SF20">
    <property type="entry name" value="ARGININE EXPORTER PROTEIN ARGO-RELATED"/>
    <property type="match status" value="1"/>
</dbReference>
<feature type="transmembrane region" description="Helical" evidence="6">
    <location>
        <begin position="114"/>
        <end position="136"/>
    </location>
</feature>
<keyword evidence="5 6" id="KW-0472">Membrane</keyword>
<dbReference type="AlphaFoldDB" id="D5V6H5"/>
<dbReference type="InterPro" id="IPR001123">
    <property type="entry name" value="LeuE-type"/>
</dbReference>
<reference evidence="7 8" key="1">
    <citation type="journal article" date="2010" name="Stand. Genomic Sci.">
        <title>Complete genome sequence of Arcobacter nitrofigilis type strain (CI).</title>
        <authorList>
            <person name="Pati A."/>
            <person name="Gronow S."/>
            <person name="Lapidus A."/>
            <person name="Copeland A."/>
            <person name="Glavina Del Rio T."/>
            <person name="Nolan M."/>
            <person name="Lucas S."/>
            <person name="Tice H."/>
            <person name="Cheng J.F."/>
            <person name="Han C."/>
            <person name="Chertkov O."/>
            <person name="Bruce D."/>
            <person name="Tapia R."/>
            <person name="Goodwin L."/>
            <person name="Pitluck S."/>
            <person name="Liolios K."/>
            <person name="Ivanova N."/>
            <person name="Mavromatis K."/>
            <person name="Chen A."/>
            <person name="Palaniappan K."/>
            <person name="Land M."/>
            <person name="Hauser L."/>
            <person name="Chang Y.J."/>
            <person name="Jeffries C.D."/>
            <person name="Detter J.C."/>
            <person name="Rohde M."/>
            <person name="Goker M."/>
            <person name="Bristow J."/>
            <person name="Eisen J.A."/>
            <person name="Markowitz V."/>
            <person name="Hugenholtz P."/>
            <person name="Klenk H.P."/>
            <person name="Kyrpides N.C."/>
        </authorList>
    </citation>
    <scope>NUCLEOTIDE SEQUENCE [LARGE SCALE GENOMIC DNA]</scope>
    <source>
        <strain evidence="8">ATCC 33309 / DSM 7299 / CCUG 15893 / LMG 7604 / NCTC 12251 / CI</strain>
    </source>
</reference>
<organism evidence="7 8">
    <name type="scientific">Arcobacter nitrofigilis (strain ATCC 33309 / DSM 7299 / CCUG 15893 / LMG 7604 / NCTC 12251 / CI)</name>
    <name type="common">Campylobacter nitrofigilis</name>
    <dbReference type="NCBI Taxonomy" id="572480"/>
    <lineage>
        <taxon>Bacteria</taxon>
        <taxon>Pseudomonadati</taxon>
        <taxon>Campylobacterota</taxon>
        <taxon>Epsilonproteobacteria</taxon>
        <taxon>Campylobacterales</taxon>
        <taxon>Arcobacteraceae</taxon>
        <taxon>Arcobacter</taxon>
    </lineage>
</organism>
<accession>D5V6H5</accession>
<gene>
    <name evidence="7" type="ordered locus">Arnit_2597</name>
</gene>
<proteinExistence type="predicted"/>
<comment type="subcellular location">
    <subcellularLocation>
        <location evidence="1">Cell membrane</location>
        <topology evidence="1">Multi-pass membrane protein</topology>
    </subcellularLocation>
</comment>
<keyword evidence="4 6" id="KW-1133">Transmembrane helix</keyword>
<dbReference type="GO" id="GO:0015171">
    <property type="term" value="F:amino acid transmembrane transporter activity"/>
    <property type="evidence" value="ECO:0007669"/>
    <property type="project" value="TreeGrafter"/>
</dbReference>
<evidence type="ECO:0000256" key="4">
    <source>
        <dbReference type="ARBA" id="ARBA00022989"/>
    </source>
</evidence>
<feature type="transmembrane region" description="Helical" evidence="6">
    <location>
        <begin position="6"/>
        <end position="29"/>
    </location>
</feature>
<name>D5V6H5_ARCNC</name>
<feature type="transmembrane region" description="Helical" evidence="6">
    <location>
        <begin position="72"/>
        <end position="93"/>
    </location>
</feature>
<dbReference type="PIRSF" id="PIRSF006324">
    <property type="entry name" value="LeuE"/>
    <property type="match status" value="1"/>
</dbReference>
<evidence type="ECO:0000313" key="7">
    <source>
        <dbReference type="EMBL" id="ADG94245.1"/>
    </source>
</evidence>
<dbReference type="OrthoDB" id="9807053at2"/>
<evidence type="ECO:0000313" key="8">
    <source>
        <dbReference type="Proteomes" id="UP000000939"/>
    </source>
</evidence>
<evidence type="ECO:0000256" key="5">
    <source>
        <dbReference type="ARBA" id="ARBA00023136"/>
    </source>
</evidence>
<dbReference type="HOGENOM" id="CLU_079569_3_1_7"/>
<protein>
    <submittedName>
        <fullName evidence="7">Lysine exporter protein (LYSE/YGGA)</fullName>
    </submittedName>
</protein>
<dbReference type="EMBL" id="CP001999">
    <property type="protein sequence ID" value="ADG94245.1"/>
    <property type="molecule type" value="Genomic_DNA"/>
</dbReference>
<dbReference type="PANTHER" id="PTHR30086">
    <property type="entry name" value="ARGININE EXPORTER PROTEIN ARGO"/>
    <property type="match status" value="1"/>
</dbReference>
<feature type="transmembrane region" description="Helical" evidence="6">
    <location>
        <begin position="148"/>
        <end position="172"/>
    </location>
</feature>
<evidence type="ECO:0000256" key="6">
    <source>
        <dbReference type="SAM" id="Phobius"/>
    </source>
</evidence>
<dbReference type="eggNOG" id="COG1280">
    <property type="taxonomic scope" value="Bacteria"/>
</dbReference>